<evidence type="ECO:0000259" key="2">
    <source>
        <dbReference type="Pfam" id="PF13354"/>
    </source>
</evidence>
<dbReference type="GO" id="GO:0008800">
    <property type="term" value="F:beta-lactamase activity"/>
    <property type="evidence" value="ECO:0007669"/>
    <property type="project" value="InterPro"/>
</dbReference>
<evidence type="ECO:0000313" key="3">
    <source>
        <dbReference type="EMBL" id="MBO2455570.1"/>
    </source>
</evidence>
<dbReference type="InterPro" id="IPR012338">
    <property type="entry name" value="Beta-lactam/transpept-like"/>
</dbReference>
<dbReference type="GO" id="GO:0046677">
    <property type="term" value="P:response to antibiotic"/>
    <property type="evidence" value="ECO:0007669"/>
    <property type="project" value="InterPro"/>
</dbReference>
<dbReference type="Pfam" id="PF13354">
    <property type="entry name" value="Beta-lactamase2"/>
    <property type="match status" value="1"/>
</dbReference>
<evidence type="ECO:0000313" key="4">
    <source>
        <dbReference type="Proteomes" id="UP000669179"/>
    </source>
</evidence>
<dbReference type="InterPro" id="IPR045155">
    <property type="entry name" value="Beta-lactam_cat"/>
</dbReference>
<feature type="chain" id="PRO_5037683033" evidence="1">
    <location>
        <begin position="32"/>
        <end position="320"/>
    </location>
</feature>
<feature type="signal peptide" evidence="1">
    <location>
        <begin position="1"/>
        <end position="31"/>
    </location>
</feature>
<keyword evidence="1" id="KW-0732">Signal</keyword>
<keyword evidence="3" id="KW-0378">Hydrolase</keyword>
<dbReference type="EMBL" id="JAGEOJ010000038">
    <property type="protein sequence ID" value="MBO2455570.1"/>
    <property type="molecule type" value="Genomic_DNA"/>
</dbReference>
<dbReference type="SUPFAM" id="SSF56601">
    <property type="entry name" value="beta-lactamase/transpeptidase-like"/>
    <property type="match status" value="1"/>
</dbReference>
<dbReference type="InterPro" id="IPR000871">
    <property type="entry name" value="Beta-lactam_class-A"/>
</dbReference>
<keyword evidence="4" id="KW-1185">Reference proteome</keyword>
<evidence type="ECO:0000256" key="1">
    <source>
        <dbReference type="SAM" id="SignalP"/>
    </source>
</evidence>
<name>A0A939PNN3_9ACTN</name>
<dbReference type="Proteomes" id="UP000669179">
    <property type="component" value="Unassembled WGS sequence"/>
</dbReference>
<dbReference type="PANTHER" id="PTHR35333">
    <property type="entry name" value="BETA-LACTAMASE"/>
    <property type="match status" value="1"/>
</dbReference>
<feature type="domain" description="Beta-lactamase class A catalytic" evidence="2">
    <location>
        <begin position="129"/>
        <end position="268"/>
    </location>
</feature>
<dbReference type="PANTHER" id="PTHR35333:SF3">
    <property type="entry name" value="BETA-LACTAMASE-TYPE TRANSPEPTIDASE FOLD CONTAINING PROTEIN"/>
    <property type="match status" value="1"/>
</dbReference>
<dbReference type="AlphaFoldDB" id="A0A939PNN3"/>
<accession>A0A939PNN3</accession>
<proteinExistence type="predicted"/>
<gene>
    <name evidence="3" type="ORF">J4573_51435</name>
</gene>
<organism evidence="3 4">
    <name type="scientific">Actinomadura barringtoniae</name>
    <dbReference type="NCBI Taxonomy" id="1427535"/>
    <lineage>
        <taxon>Bacteria</taxon>
        <taxon>Bacillati</taxon>
        <taxon>Actinomycetota</taxon>
        <taxon>Actinomycetes</taxon>
        <taxon>Streptosporangiales</taxon>
        <taxon>Thermomonosporaceae</taxon>
        <taxon>Actinomadura</taxon>
    </lineage>
</organism>
<comment type="caution">
    <text evidence="3">The sequence shown here is derived from an EMBL/GenBank/DDBJ whole genome shotgun (WGS) entry which is preliminary data.</text>
</comment>
<dbReference type="RefSeq" id="WP_208263792.1">
    <property type="nucleotide sequence ID" value="NZ_JAGEOJ010000038.1"/>
</dbReference>
<dbReference type="Gene3D" id="3.40.710.10">
    <property type="entry name" value="DD-peptidase/beta-lactamase superfamily"/>
    <property type="match status" value="1"/>
</dbReference>
<sequence length="320" mass="35007">MPRGIRKSFSAALLAGTVLTSSLAIAPAASAAPRTTPTGAGAAAAAAANPCTSSAHPKMARTLGNAIRSALRGRTGTESVAVYDRKRHIYCAVDSSRHYDSASVVKATILGALLRKVLDQKRKMTSTEKSLAYKMITRSDNDAASSLWRSVGRTRMQRFLKQAGMSQTKLGPTHYWGLTQITARDQIRLLNVYTARNRILSDKARNYGLGLMGKVISSQRWGTPTGRPSGVHWHVKNGWLPRHGRYWRVHSIGTFDGRGQDYEIVVLTRDTPSMAYGIRTIERVARAVHNNLNPGMRSAYIESIPDSTWETSDGSVPADR</sequence>
<protein>
    <submittedName>
        <fullName evidence="3">Serine hydrolase</fullName>
    </submittedName>
</protein>
<reference evidence="3" key="1">
    <citation type="submission" date="2021-03" db="EMBL/GenBank/DDBJ databases">
        <authorList>
            <person name="Kanchanasin P."/>
            <person name="Saeng-In P."/>
            <person name="Phongsopitanun W."/>
            <person name="Yuki M."/>
            <person name="Kudo T."/>
            <person name="Ohkuma M."/>
            <person name="Tanasupawat S."/>
        </authorList>
    </citation>
    <scope>NUCLEOTIDE SEQUENCE</scope>
    <source>
        <strain evidence="3">GKU 128</strain>
    </source>
</reference>
<dbReference type="GO" id="GO:0030655">
    <property type="term" value="P:beta-lactam antibiotic catabolic process"/>
    <property type="evidence" value="ECO:0007669"/>
    <property type="project" value="InterPro"/>
</dbReference>